<gene>
    <name evidence="2" type="ORF">CLODIP_2_CD06349</name>
</gene>
<dbReference type="Proteomes" id="UP000494165">
    <property type="component" value="Unassembled WGS sequence"/>
</dbReference>
<protein>
    <submittedName>
        <fullName evidence="2">Uncharacterized protein</fullName>
    </submittedName>
</protein>
<feature type="chain" id="PRO_5035758647" evidence="1">
    <location>
        <begin position="18"/>
        <end position="263"/>
    </location>
</feature>
<keyword evidence="3" id="KW-1185">Reference proteome</keyword>
<organism evidence="2 3">
    <name type="scientific">Cloeon dipterum</name>
    <dbReference type="NCBI Taxonomy" id="197152"/>
    <lineage>
        <taxon>Eukaryota</taxon>
        <taxon>Metazoa</taxon>
        <taxon>Ecdysozoa</taxon>
        <taxon>Arthropoda</taxon>
        <taxon>Hexapoda</taxon>
        <taxon>Insecta</taxon>
        <taxon>Pterygota</taxon>
        <taxon>Palaeoptera</taxon>
        <taxon>Ephemeroptera</taxon>
        <taxon>Pisciforma</taxon>
        <taxon>Baetidae</taxon>
        <taxon>Cloeon</taxon>
    </lineage>
</organism>
<feature type="signal peptide" evidence="1">
    <location>
        <begin position="1"/>
        <end position="17"/>
    </location>
</feature>
<dbReference type="EMBL" id="CADEPI010000780">
    <property type="protein sequence ID" value="CAB3388432.1"/>
    <property type="molecule type" value="Genomic_DNA"/>
</dbReference>
<sequence>MSFLLLIVSHLVLMACASKIDFSTMENDEWTSYVEKFMLHSFGYMQHIVDNEEFILILGDVDGESNELSIFLTGDRNYTPLVKIPFDDEVPQPYFIVASDIDVLFINMPNFDEFHSVHIDFMLAFMHKLIFERARKLKVWLVIPDEWEKEITRFSKLVVRLVAVLDENLEDMLSSITLVGAIPPKPEHEVIPTDYVVLRKDRTGGRRPAGGVLLAILPHLQPRRQTQLETTAEAVWAEVTVSNLRFLIASVYRAPNSTPQQNE</sequence>
<reference evidence="2 3" key="1">
    <citation type="submission" date="2020-04" db="EMBL/GenBank/DDBJ databases">
        <authorList>
            <person name="Alioto T."/>
            <person name="Alioto T."/>
            <person name="Gomez Garrido J."/>
        </authorList>
    </citation>
    <scope>NUCLEOTIDE SEQUENCE [LARGE SCALE GENOMIC DNA]</scope>
</reference>
<evidence type="ECO:0000313" key="2">
    <source>
        <dbReference type="EMBL" id="CAB3388432.1"/>
    </source>
</evidence>
<proteinExistence type="predicted"/>
<accession>A0A8S1E608</accession>
<evidence type="ECO:0000313" key="3">
    <source>
        <dbReference type="Proteomes" id="UP000494165"/>
    </source>
</evidence>
<keyword evidence="1" id="KW-0732">Signal</keyword>
<comment type="caution">
    <text evidence="2">The sequence shown here is derived from an EMBL/GenBank/DDBJ whole genome shotgun (WGS) entry which is preliminary data.</text>
</comment>
<dbReference type="OrthoDB" id="416454at2759"/>
<evidence type="ECO:0000256" key="1">
    <source>
        <dbReference type="SAM" id="SignalP"/>
    </source>
</evidence>
<name>A0A8S1E608_9INSE</name>
<dbReference type="AlphaFoldDB" id="A0A8S1E608"/>